<comment type="cofactor">
    <cofactor evidence="15 18">
        <name>heme b</name>
        <dbReference type="ChEBI" id="CHEBI:60344"/>
    </cofactor>
    <text evidence="15 18">Binds 1 heme b (iron(II)-protoporphyrin IX) group per subunit.</text>
</comment>
<dbReference type="EC" id="1.11.1.7" evidence="4 18"/>
<feature type="binding site" evidence="15">
    <location>
        <position position="78"/>
    </location>
    <ligand>
        <name>Ca(2+)</name>
        <dbReference type="ChEBI" id="CHEBI:29108"/>
        <label>1</label>
    </ligand>
</feature>
<dbReference type="Proteomes" id="UP001279734">
    <property type="component" value="Unassembled WGS sequence"/>
</dbReference>
<feature type="binding site" evidence="15">
    <location>
        <position position="76"/>
    </location>
    <ligand>
        <name>Ca(2+)</name>
        <dbReference type="ChEBI" id="CHEBI:29108"/>
        <label>1</label>
    </ligand>
</feature>
<dbReference type="SUPFAM" id="SSF48113">
    <property type="entry name" value="Heme-dependent peroxidases"/>
    <property type="match status" value="1"/>
</dbReference>
<dbReference type="EMBL" id="BSYO01000003">
    <property type="protein sequence ID" value="GMH02512.1"/>
    <property type="molecule type" value="Genomic_DNA"/>
</dbReference>
<evidence type="ECO:0000256" key="9">
    <source>
        <dbReference type="ARBA" id="ARBA00023002"/>
    </source>
</evidence>
<feature type="disulfide bond" evidence="17">
    <location>
        <begin position="70"/>
        <end position="75"/>
    </location>
</feature>
<feature type="disulfide bond" evidence="17">
    <location>
        <begin position="125"/>
        <end position="326"/>
    </location>
</feature>
<keyword evidence="5 18" id="KW-0575">Peroxidase</keyword>
<dbReference type="AlphaFoldDB" id="A0AAD3S1C4"/>
<keyword evidence="18" id="KW-0732">Signal</keyword>
<protein>
    <recommendedName>
        <fullName evidence="4 18">Peroxidase</fullName>
        <ecNumber evidence="4 18">1.11.1.7</ecNumber>
    </recommendedName>
</protein>
<keyword evidence="9 18" id="KW-0560">Oxidoreductase</keyword>
<sequence>MKTPNSIICLVLFLGLLIKSKPISSASLESGFYGSTCPLVEIIVRKVVTNAILQDLGVGAGLIRMHFHDCFVRGCDASILLDSTPGNPAEKDSVVNNPSLRQKAFELIDQAKAEIEAACPQTVSCADILAFAARDSTCSLGGISYAVPAGRRDGRVSLKDEPIQNLPGPSLNLSQLQGNFARKGLSVDDVVTLSGAHSVGRSHCSSFSTRLYLFNTTTSQDPSLDPNFANDLKTKCPSPTNNPNPTVPLDFSSPYRLDTNYYRNLQYSRGLLTSDQTLMSSPSTVGMVSNLARDGRVWGDKFASAMVRMGLIEVLTGNAGEIRKNCRVVN</sequence>
<comment type="catalytic activity">
    <reaction evidence="1 18">
        <text>2 a phenolic donor + H2O2 = 2 a phenolic radical donor + 2 H2O</text>
        <dbReference type="Rhea" id="RHEA:56136"/>
        <dbReference type="ChEBI" id="CHEBI:15377"/>
        <dbReference type="ChEBI" id="CHEBI:16240"/>
        <dbReference type="ChEBI" id="CHEBI:139520"/>
        <dbReference type="ChEBI" id="CHEBI:139521"/>
        <dbReference type="EC" id="1.11.1.7"/>
    </reaction>
</comment>
<feature type="signal peptide" evidence="18">
    <location>
        <begin position="1"/>
        <end position="25"/>
    </location>
</feature>
<evidence type="ECO:0000256" key="12">
    <source>
        <dbReference type="ARBA" id="ARBA00023180"/>
    </source>
</evidence>
<evidence type="ECO:0000256" key="16">
    <source>
        <dbReference type="PIRSR" id="PIRSR600823-4"/>
    </source>
</evidence>
<keyword evidence="11 17" id="KW-1015">Disulfide bond</keyword>
<dbReference type="Gene3D" id="1.10.420.10">
    <property type="entry name" value="Peroxidase, domain 2"/>
    <property type="match status" value="1"/>
</dbReference>
<feature type="domain" description="Plant heme peroxidase family profile" evidence="19">
    <location>
        <begin position="27"/>
        <end position="330"/>
    </location>
</feature>
<feature type="site" description="Transition state stabilizer" evidence="16">
    <location>
        <position position="64"/>
    </location>
</feature>
<feature type="binding site" evidence="15">
    <location>
        <position position="250"/>
    </location>
    <ligand>
        <name>Ca(2+)</name>
        <dbReference type="ChEBI" id="CHEBI:29108"/>
        <label>2</label>
    </ligand>
</feature>
<name>A0AAD3S1C4_NEPGR</name>
<dbReference type="InterPro" id="IPR002016">
    <property type="entry name" value="Haem_peroxidase"/>
</dbReference>
<feature type="binding site" evidence="15">
    <location>
        <position position="69"/>
    </location>
    <ligand>
        <name>Ca(2+)</name>
        <dbReference type="ChEBI" id="CHEBI:29108"/>
        <label>1</label>
    </ligand>
</feature>
<dbReference type="GO" id="GO:0140825">
    <property type="term" value="F:lactoperoxidase activity"/>
    <property type="evidence" value="ECO:0007669"/>
    <property type="project" value="UniProtKB-EC"/>
</dbReference>
<gene>
    <name evidence="20" type="ORF">Nepgr_004351</name>
</gene>
<evidence type="ECO:0000256" key="4">
    <source>
        <dbReference type="ARBA" id="ARBA00012313"/>
    </source>
</evidence>
<evidence type="ECO:0000256" key="8">
    <source>
        <dbReference type="ARBA" id="ARBA00022837"/>
    </source>
</evidence>
<dbReference type="GO" id="GO:0046872">
    <property type="term" value="F:metal ion binding"/>
    <property type="evidence" value="ECO:0007669"/>
    <property type="project" value="UniProtKB-UniRule"/>
</dbReference>
<evidence type="ECO:0000256" key="7">
    <source>
        <dbReference type="ARBA" id="ARBA00022723"/>
    </source>
</evidence>
<evidence type="ECO:0000256" key="5">
    <source>
        <dbReference type="ARBA" id="ARBA00022559"/>
    </source>
</evidence>
<feature type="disulfide bond" evidence="17">
    <location>
        <begin position="204"/>
        <end position="236"/>
    </location>
</feature>
<evidence type="ECO:0000256" key="13">
    <source>
        <dbReference type="PIRSR" id="PIRSR600823-1"/>
    </source>
</evidence>
<keyword evidence="10 15" id="KW-0408">Iron</keyword>
<feature type="binding site" evidence="15">
    <location>
        <position position="90"/>
    </location>
    <ligand>
        <name>Ca(2+)</name>
        <dbReference type="ChEBI" id="CHEBI:29108"/>
        <label>1</label>
    </ligand>
</feature>
<feature type="binding site" evidence="14">
    <location>
        <position position="167"/>
    </location>
    <ligand>
        <name>substrate</name>
    </ligand>
</feature>
<dbReference type="PANTHER" id="PTHR31517">
    <property type="match status" value="1"/>
</dbReference>
<evidence type="ECO:0000256" key="18">
    <source>
        <dbReference type="RuleBase" id="RU362060"/>
    </source>
</evidence>
<dbReference type="InterPro" id="IPR019793">
    <property type="entry name" value="Peroxidases_heam-ligand_BS"/>
</dbReference>
<feature type="chain" id="PRO_5041765492" description="Peroxidase" evidence="18">
    <location>
        <begin position="26"/>
        <end position="330"/>
    </location>
</feature>
<comment type="cofactor">
    <cofactor evidence="15 18">
        <name>Ca(2+)</name>
        <dbReference type="ChEBI" id="CHEBI:29108"/>
    </cofactor>
    <text evidence="15 18">Binds 2 calcium ions per subunit.</text>
</comment>
<dbReference type="InterPro" id="IPR000823">
    <property type="entry name" value="Peroxidase_pln"/>
</dbReference>
<comment type="function">
    <text evidence="2">Removal of H(2)O(2), oxidation of toxic reductants, biosynthesis and degradation of lignin, suberization, auxin catabolism, response to environmental stresses such as wounding, pathogen attack and oxidative stress. These functions might be dependent on each isozyme/isoform in each plant tissue.</text>
</comment>
<feature type="binding site" evidence="15">
    <location>
        <position position="72"/>
    </location>
    <ligand>
        <name>Ca(2+)</name>
        <dbReference type="ChEBI" id="CHEBI:29108"/>
        <label>1</label>
    </ligand>
</feature>
<evidence type="ECO:0000256" key="17">
    <source>
        <dbReference type="PIRSR" id="PIRSR600823-5"/>
    </source>
</evidence>
<feature type="binding site" evidence="15">
    <location>
        <position position="258"/>
    </location>
    <ligand>
        <name>Ca(2+)</name>
        <dbReference type="ChEBI" id="CHEBI:29108"/>
        <label>2</label>
    </ligand>
</feature>
<dbReference type="InterPro" id="IPR033905">
    <property type="entry name" value="Secretory_peroxidase"/>
</dbReference>
<feature type="disulfide bond" evidence="17">
    <location>
        <begin position="37"/>
        <end position="119"/>
    </location>
</feature>
<evidence type="ECO:0000256" key="15">
    <source>
        <dbReference type="PIRSR" id="PIRSR600823-3"/>
    </source>
</evidence>
<keyword evidence="8 15" id="KW-0106">Calcium</keyword>
<dbReference type="InterPro" id="IPR019794">
    <property type="entry name" value="Peroxidases_AS"/>
</dbReference>
<keyword evidence="18" id="KW-0964">Secreted</keyword>
<evidence type="ECO:0000313" key="21">
    <source>
        <dbReference type="Proteomes" id="UP001279734"/>
    </source>
</evidence>
<evidence type="ECO:0000256" key="2">
    <source>
        <dbReference type="ARBA" id="ARBA00002322"/>
    </source>
</evidence>
<feature type="binding site" evidence="15">
    <location>
        <position position="74"/>
    </location>
    <ligand>
        <name>Ca(2+)</name>
        <dbReference type="ChEBI" id="CHEBI:29108"/>
        <label>1</label>
    </ligand>
</feature>
<dbReference type="Pfam" id="PF00141">
    <property type="entry name" value="peroxidase"/>
    <property type="match status" value="1"/>
</dbReference>
<accession>A0AAD3S1C4</accession>
<comment type="similarity">
    <text evidence="3">Belongs to the peroxidase family. Ascorbate peroxidase subfamily.</text>
</comment>
<dbReference type="PROSITE" id="PS50873">
    <property type="entry name" value="PEROXIDASE_4"/>
    <property type="match status" value="1"/>
</dbReference>
<evidence type="ECO:0000256" key="6">
    <source>
        <dbReference type="ARBA" id="ARBA00022617"/>
    </source>
</evidence>
<evidence type="ECO:0000313" key="20">
    <source>
        <dbReference type="EMBL" id="GMH02512.1"/>
    </source>
</evidence>
<evidence type="ECO:0000256" key="14">
    <source>
        <dbReference type="PIRSR" id="PIRSR600823-2"/>
    </source>
</evidence>
<dbReference type="Gene3D" id="1.10.520.10">
    <property type="match status" value="1"/>
</dbReference>
<dbReference type="FunFam" id="1.10.420.10:FF:000006">
    <property type="entry name" value="Peroxidase"/>
    <property type="match status" value="1"/>
</dbReference>
<organism evidence="20 21">
    <name type="scientific">Nepenthes gracilis</name>
    <name type="common">Slender pitcher plant</name>
    <dbReference type="NCBI Taxonomy" id="150966"/>
    <lineage>
        <taxon>Eukaryota</taxon>
        <taxon>Viridiplantae</taxon>
        <taxon>Streptophyta</taxon>
        <taxon>Embryophyta</taxon>
        <taxon>Tracheophyta</taxon>
        <taxon>Spermatophyta</taxon>
        <taxon>Magnoliopsida</taxon>
        <taxon>eudicotyledons</taxon>
        <taxon>Gunneridae</taxon>
        <taxon>Pentapetalae</taxon>
        <taxon>Caryophyllales</taxon>
        <taxon>Nepenthaceae</taxon>
        <taxon>Nepenthes</taxon>
    </lineage>
</organism>
<dbReference type="FunFam" id="1.10.520.10:FF:000001">
    <property type="entry name" value="Peroxidase"/>
    <property type="match status" value="1"/>
</dbReference>
<keyword evidence="18" id="KW-0376">Hydrogen peroxide</keyword>
<dbReference type="CDD" id="cd00693">
    <property type="entry name" value="secretory_peroxidase"/>
    <property type="match status" value="1"/>
</dbReference>
<comment type="caution">
    <text evidence="20">The sequence shown here is derived from an EMBL/GenBank/DDBJ whole genome shotgun (WGS) entry which is preliminary data.</text>
</comment>
<dbReference type="PRINTS" id="PR00461">
    <property type="entry name" value="PLPEROXIDASE"/>
</dbReference>
<proteinExistence type="inferred from homology"/>
<keyword evidence="7 15" id="KW-0479">Metal-binding</keyword>
<evidence type="ECO:0000259" key="19">
    <source>
        <dbReference type="PROSITE" id="PS50873"/>
    </source>
</evidence>
<dbReference type="GO" id="GO:0020037">
    <property type="term" value="F:heme binding"/>
    <property type="evidence" value="ECO:0007669"/>
    <property type="project" value="UniProtKB-UniRule"/>
</dbReference>
<comment type="subcellular location">
    <subcellularLocation>
        <location evidence="18">Secreted</location>
    </subcellularLocation>
</comment>
<comment type="similarity">
    <text evidence="18">Belongs to the peroxidase family. Classical plant (class III) peroxidase subfamily.</text>
</comment>
<evidence type="ECO:0000256" key="3">
    <source>
        <dbReference type="ARBA" id="ARBA00006873"/>
    </source>
</evidence>
<dbReference type="GO" id="GO:0042744">
    <property type="term" value="P:hydrogen peroxide catabolic process"/>
    <property type="evidence" value="ECO:0007669"/>
    <property type="project" value="UniProtKB-KW"/>
</dbReference>
<evidence type="ECO:0000256" key="10">
    <source>
        <dbReference type="ARBA" id="ARBA00023004"/>
    </source>
</evidence>
<dbReference type="PANTHER" id="PTHR31517:SF84">
    <property type="entry name" value="PEROXIDASE"/>
    <property type="match status" value="1"/>
</dbReference>
<dbReference type="PROSITE" id="PS00435">
    <property type="entry name" value="PEROXIDASE_1"/>
    <property type="match status" value="1"/>
</dbReference>
<evidence type="ECO:0000256" key="1">
    <source>
        <dbReference type="ARBA" id="ARBA00000189"/>
    </source>
</evidence>
<dbReference type="PRINTS" id="PR00458">
    <property type="entry name" value="PEROXIDASE"/>
</dbReference>
<dbReference type="GO" id="GO:0005576">
    <property type="term" value="C:extracellular region"/>
    <property type="evidence" value="ECO:0007669"/>
    <property type="project" value="UniProtKB-SubCell"/>
</dbReference>
<keyword evidence="21" id="KW-1185">Reference proteome</keyword>
<feature type="active site" description="Proton acceptor" evidence="13">
    <location>
        <position position="68"/>
    </location>
</feature>
<dbReference type="PROSITE" id="PS00436">
    <property type="entry name" value="PEROXIDASE_2"/>
    <property type="match status" value="1"/>
</dbReference>
<dbReference type="InterPro" id="IPR010255">
    <property type="entry name" value="Haem_peroxidase_sf"/>
</dbReference>
<keyword evidence="12" id="KW-0325">Glycoprotein</keyword>
<evidence type="ECO:0000256" key="11">
    <source>
        <dbReference type="ARBA" id="ARBA00023157"/>
    </source>
</evidence>
<reference evidence="20" key="1">
    <citation type="submission" date="2023-05" db="EMBL/GenBank/DDBJ databases">
        <title>Nepenthes gracilis genome sequencing.</title>
        <authorList>
            <person name="Fukushima K."/>
        </authorList>
    </citation>
    <scope>NUCLEOTIDE SEQUENCE</scope>
    <source>
        <strain evidence="20">SING2019-196</strain>
    </source>
</reference>
<dbReference type="GO" id="GO:0006979">
    <property type="term" value="P:response to oxidative stress"/>
    <property type="evidence" value="ECO:0007669"/>
    <property type="project" value="UniProtKB-UniRule"/>
</dbReference>
<feature type="binding site" description="axial binding residue" evidence="15">
    <location>
        <position position="197"/>
    </location>
    <ligand>
        <name>heme b</name>
        <dbReference type="ChEBI" id="CHEBI:60344"/>
    </ligand>
    <ligandPart>
        <name>Fe</name>
        <dbReference type="ChEBI" id="CHEBI:18248"/>
    </ligandPart>
</feature>
<keyword evidence="6 18" id="KW-0349">Heme</keyword>